<reference evidence="2 3" key="1">
    <citation type="journal article" date="2020" name="Nature">
        <title>Six reference-quality genomes reveal evolution of bat adaptations.</title>
        <authorList>
            <person name="Jebb D."/>
            <person name="Huang Z."/>
            <person name="Pippel M."/>
            <person name="Hughes G.M."/>
            <person name="Lavrichenko K."/>
            <person name="Devanna P."/>
            <person name="Winkler S."/>
            <person name="Jermiin L.S."/>
            <person name="Skirmuntt E.C."/>
            <person name="Katzourakis A."/>
            <person name="Burkitt-Gray L."/>
            <person name="Ray D.A."/>
            <person name="Sullivan K.A.M."/>
            <person name="Roscito J.G."/>
            <person name="Kirilenko B.M."/>
            <person name="Davalos L.M."/>
            <person name="Corthals A.P."/>
            <person name="Power M.L."/>
            <person name="Jones G."/>
            <person name="Ransome R.D."/>
            <person name="Dechmann D.K.N."/>
            <person name="Locatelli A.G."/>
            <person name="Puechmaille S.J."/>
            <person name="Fedrigo O."/>
            <person name="Jarvis E.D."/>
            <person name="Hiller M."/>
            <person name="Vernes S.C."/>
            <person name="Myers E.W."/>
            <person name="Teeling E.C."/>
        </authorList>
    </citation>
    <scope>NUCLEOTIDE SEQUENCE [LARGE SCALE GENOMIC DNA]</scope>
    <source>
        <strain evidence="2">Bat1K_MPI-CBG_1</strain>
    </source>
</reference>
<protein>
    <submittedName>
        <fullName evidence="2">Uncharacterized protein</fullName>
    </submittedName>
</protein>
<gene>
    <name evidence="2" type="ORF">HJG60_011776</name>
</gene>
<name>A0A833ZPE1_9CHIR</name>
<sequence length="208" mass="22149">MSTGCGNVCGTPRLFGHAVTDKQGPLSSQSKPLAARQQTCGWAGSRARRRNVETVTETKIVVSPGLGSQGLDTRSTRPTPGHSLSRMHRPLSLWPLSPTPPPPPPPSEILPLPSLLLRQSPEAKVGMNSSLWFHGQGQTVITAPVRVCLVEGSLGHPSALQQSPQCTLHLCALQGLKPRRAQTFPSPRPLVLSTRRADSRAGLGAEGF</sequence>
<evidence type="ECO:0000313" key="2">
    <source>
        <dbReference type="EMBL" id="KAF6094666.1"/>
    </source>
</evidence>
<feature type="region of interest" description="Disordered" evidence="1">
    <location>
        <begin position="20"/>
        <end position="45"/>
    </location>
</feature>
<feature type="compositionally biased region" description="Polar residues" evidence="1">
    <location>
        <begin position="25"/>
        <end position="40"/>
    </location>
</feature>
<accession>A0A833ZPE1</accession>
<dbReference type="AlphaFoldDB" id="A0A833ZPE1"/>
<dbReference type="EMBL" id="JABVXQ010000008">
    <property type="protein sequence ID" value="KAF6094666.1"/>
    <property type="molecule type" value="Genomic_DNA"/>
</dbReference>
<comment type="caution">
    <text evidence="2">The sequence shown here is derived from an EMBL/GenBank/DDBJ whole genome shotgun (WGS) entry which is preliminary data.</text>
</comment>
<feature type="region of interest" description="Disordered" evidence="1">
    <location>
        <begin position="63"/>
        <end position="105"/>
    </location>
</feature>
<proteinExistence type="predicted"/>
<dbReference type="Proteomes" id="UP000664940">
    <property type="component" value="Unassembled WGS sequence"/>
</dbReference>
<evidence type="ECO:0000313" key="3">
    <source>
        <dbReference type="Proteomes" id="UP000664940"/>
    </source>
</evidence>
<organism evidence="2 3">
    <name type="scientific">Phyllostomus discolor</name>
    <name type="common">pale spear-nosed bat</name>
    <dbReference type="NCBI Taxonomy" id="89673"/>
    <lineage>
        <taxon>Eukaryota</taxon>
        <taxon>Metazoa</taxon>
        <taxon>Chordata</taxon>
        <taxon>Craniata</taxon>
        <taxon>Vertebrata</taxon>
        <taxon>Euteleostomi</taxon>
        <taxon>Mammalia</taxon>
        <taxon>Eutheria</taxon>
        <taxon>Laurasiatheria</taxon>
        <taxon>Chiroptera</taxon>
        <taxon>Yangochiroptera</taxon>
        <taxon>Phyllostomidae</taxon>
        <taxon>Phyllostominae</taxon>
        <taxon>Phyllostomus</taxon>
    </lineage>
</organism>
<evidence type="ECO:0000256" key="1">
    <source>
        <dbReference type="SAM" id="MobiDB-lite"/>
    </source>
</evidence>